<dbReference type="PANTHER" id="PTHR38340">
    <property type="entry name" value="S-LAYER PROTEIN"/>
    <property type="match status" value="1"/>
</dbReference>
<dbReference type="NCBIfam" id="TIGR03661">
    <property type="entry name" value="T1SS_VCA0849"/>
    <property type="match status" value="1"/>
</dbReference>
<reference evidence="5" key="1">
    <citation type="submission" date="2019-04" db="EMBL/GenBank/DDBJ databases">
        <authorList>
            <person name="Brambilla D."/>
        </authorList>
    </citation>
    <scope>NUCLEOTIDE SEQUENCE</scope>
    <source>
        <strain evidence="5">BAL1</strain>
    </source>
</reference>
<evidence type="ECO:0000259" key="4">
    <source>
        <dbReference type="Pfam" id="PF17803"/>
    </source>
</evidence>
<evidence type="ECO:0000256" key="1">
    <source>
        <dbReference type="ARBA" id="ARBA00004613"/>
    </source>
</evidence>
<dbReference type="PROSITE" id="PS00330">
    <property type="entry name" value="HEMOLYSIN_CALCIUM"/>
    <property type="match status" value="2"/>
</dbReference>
<keyword evidence="3" id="KW-0106">Calcium</keyword>
<dbReference type="EMBL" id="CAAJGR010000082">
    <property type="protein sequence ID" value="VHO03372.1"/>
    <property type="molecule type" value="Genomic_DNA"/>
</dbReference>
<dbReference type="PRINTS" id="PR00313">
    <property type="entry name" value="CABNDNGRPT"/>
</dbReference>
<dbReference type="SUPFAM" id="SSF51120">
    <property type="entry name" value="beta-Roll"/>
    <property type="match status" value="1"/>
</dbReference>
<feature type="domain" description="RapA2 cadherin-like" evidence="4">
    <location>
        <begin position="2"/>
        <end position="61"/>
    </location>
</feature>
<dbReference type="InterPro" id="IPR050557">
    <property type="entry name" value="RTX_toxin/Mannuronan_C5-epim"/>
</dbReference>
<proteinExistence type="predicted"/>
<dbReference type="Pfam" id="PF17803">
    <property type="entry name" value="Cadherin_4"/>
    <property type="match status" value="1"/>
</dbReference>
<sequence length="543" mass="55078">MTVNPVNDAPSGADKTITIAEDNSYTLNAADFGFSDVDVGDSLQSVRLDSLPIAGTLQLNGVTVTVGQVISLADLGNLTFSAAPDASGDNYASFNFSVSDQTGQFSVVSNTISFNVTPVADAPNVTVEVGAGIVTSTTITTANVASTGQGFKVSAFNLDGSPGAISMNGNPDGFGVAGNASGANSEIGELNGNSERIVVEFDAPVTSVDVQFAWMHRGERASYTLYDSEGNIIGSGTVTGVTDLIDPTVTLTSSGAPISRIEFSVPTDNASTGDDYLIHSIGFAAQTTYPITITATPTDVDYSESITSIIVRVPEGASLSVGTNNGDGTWTLPLTSSGSYSVVVDATTKAVTITGLEITTSGNVSGAPNVTVIATVQDGGSLAITNIGDSASSTHTGGEGNDYMDGRAGNDTISGEAGNDVLRGGSGNDILSGGAGADVFAWHLGDQGTSSSIAVDRITDFNLAHGDVLNVADLLQGETVDTLSQYLSFNFTAGNTTVNISHNGSGSVTQQIVLEGVDLTALGSDSQAIINALINNGNLKIDG</sequence>
<dbReference type="InterPro" id="IPR001343">
    <property type="entry name" value="Hemolysn_Ca-bd"/>
</dbReference>
<dbReference type="AlphaFoldDB" id="A0A486XP81"/>
<dbReference type="Gene3D" id="2.150.10.10">
    <property type="entry name" value="Serralysin-like metalloprotease, C-terminal"/>
    <property type="match status" value="1"/>
</dbReference>
<dbReference type="PANTHER" id="PTHR38340:SF1">
    <property type="entry name" value="S-LAYER PROTEIN"/>
    <property type="match status" value="1"/>
</dbReference>
<dbReference type="InterPro" id="IPR011049">
    <property type="entry name" value="Serralysin-like_metalloprot_C"/>
</dbReference>
<dbReference type="GO" id="GO:0005576">
    <property type="term" value="C:extracellular region"/>
    <property type="evidence" value="ECO:0007669"/>
    <property type="project" value="UniProtKB-SubCell"/>
</dbReference>
<comment type="subcellular location">
    <subcellularLocation>
        <location evidence="1">Secreted</location>
    </subcellularLocation>
</comment>
<keyword evidence="2" id="KW-0964">Secreted</keyword>
<evidence type="ECO:0000256" key="2">
    <source>
        <dbReference type="ARBA" id="ARBA00022525"/>
    </source>
</evidence>
<dbReference type="InterPro" id="IPR019960">
    <property type="entry name" value="T1SS_VCA0849"/>
</dbReference>
<name>A0A486XP81_9GAMM</name>
<evidence type="ECO:0000313" key="5">
    <source>
        <dbReference type="EMBL" id="VHO03372.1"/>
    </source>
</evidence>
<dbReference type="GO" id="GO:0005509">
    <property type="term" value="F:calcium ion binding"/>
    <property type="evidence" value="ECO:0007669"/>
    <property type="project" value="InterPro"/>
</dbReference>
<gene>
    <name evidence="5" type="ORF">BAL341_1372</name>
</gene>
<evidence type="ECO:0000256" key="3">
    <source>
        <dbReference type="ARBA" id="ARBA00022837"/>
    </source>
</evidence>
<accession>A0A486XP81</accession>
<dbReference type="InterPro" id="IPR040853">
    <property type="entry name" value="RapA2_cadherin-like"/>
</dbReference>
<protein>
    <submittedName>
        <fullName evidence="5">Hemolysin-type calcium binding protein</fullName>
    </submittedName>
</protein>
<dbReference type="Pfam" id="PF00353">
    <property type="entry name" value="HemolysinCabind"/>
    <property type="match status" value="1"/>
</dbReference>
<organism evidence="5">
    <name type="scientific">Rheinheimera sp. BAL341</name>
    <dbReference type="NCBI Taxonomy" id="1708203"/>
    <lineage>
        <taxon>Bacteria</taxon>
        <taxon>Pseudomonadati</taxon>
        <taxon>Pseudomonadota</taxon>
        <taxon>Gammaproteobacteria</taxon>
        <taxon>Chromatiales</taxon>
        <taxon>Chromatiaceae</taxon>
        <taxon>Rheinheimera</taxon>
    </lineage>
</organism>
<dbReference type="InterPro" id="IPR018511">
    <property type="entry name" value="Hemolysin-typ_Ca-bd_CS"/>
</dbReference>